<dbReference type="AlphaFoldDB" id="A0A1H4UZ36"/>
<protein>
    <submittedName>
        <fullName evidence="1">Uncharacterized protein</fullName>
    </submittedName>
</protein>
<evidence type="ECO:0000313" key="1">
    <source>
        <dbReference type="EMBL" id="SEC73678.1"/>
    </source>
</evidence>
<dbReference type="EMBL" id="FNSA01000003">
    <property type="protein sequence ID" value="SEC73678.1"/>
    <property type="molecule type" value="Genomic_DNA"/>
</dbReference>
<sequence>MTLRHVTRNGYSNDDTWLVAASCDNTQGFEPIENRIGLRARSGDVAGAADELQALVTRTSTVKYLSDEIDYAQVDWTDIVTTWAQDAA</sequence>
<name>A0A1H4UZ36_TSUTY</name>
<evidence type="ECO:0000313" key="2">
    <source>
        <dbReference type="Proteomes" id="UP000182241"/>
    </source>
</evidence>
<organism evidence="1 2">
    <name type="scientific">Tsukamurella tyrosinosolvens</name>
    <dbReference type="NCBI Taxonomy" id="57704"/>
    <lineage>
        <taxon>Bacteria</taxon>
        <taxon>Bacillati</taxon>
        <taxon>Actinomycetota</taxon>
        <taxon>Actinomycetes</taxon>
        <taxon>Mycobacteriales</taxon>
        <taxon>Tsukamurellaceae</taxon>
        <taxon>Tsukamurella</taxon>
    </lineage>
</organism>
<gene>
    <name evidence="1" type="ORF">SAMN04489793_3078</name>
</gene>
<dbReference type="STRING" id="57704.SAMN04489793_3078"/>
<reference evidence="2" key="1">
    <citation type="submission" date="2016-10" db="EMBL/GenBank/DDBJ databases">
        <authorList>
            <person name="Varghese N."/>
            <person name="Submissions S."/>
        </authorList>
    </citation>
    <scope>NUCLEOTIDE SEQUENCE [LARGE SCALE GENOMIC DNA]</scope>
    <source>
        <strain evidence="2">DSM 44234</strain>
    </source>
</reference>
<proteinExistence type="predicted"/>
<accession>A0A1H4UZ36</accession>
<keyword evidence="2" id="KW-1185">Reference proteome</keyword>
<dbReference type="Proteomes" id="UP000182241">
    <property type="component" value="Unassembled WGS sequence"/>
</dbReference>